<evidence type="ECO:0000313" key="1">
    <source>
        <dbReference type="EMBL" id="KAF1951131.1"/>
    </source>
</evidence>
<sequence>MKALSFHFSPSVAATRASNVFFTDFARGRIRNTWSAERFLCELFHDLWIPQTITFLTKQCVWALRERKVHDANDGEAAESVKEKVHTWAQGDDPFLWNNYEPVLRLFRLGSTAPLQEPMETRRDIAQALFFYCKKPTLRSAIQNMKEADVTPEAWMLSIAVALDRCNIQCIPRSAQRLTFSAVIRLVGSTALSVPTSAKGSLKRQATDSMQRIHANAKIPRTGRMLFSRSQPMFPQIPDTIAEGFQYMQKTMKSVKRAGSDRVCEHYSRAEQVLSEHLADTECELLLMIVITFASLPKVPVVDEGSCSISYGHADDISY</sequence>
<protein>
    <submittedName>
        <fullName evidence="1">Uncharacterized protein</fullName>
    </submittedName>
</protein>
<proteinExistence type="predicted"/>
<dbReference type="AlphaFoldDB" id="A0A6A5TEU0"/>
<dbReference type="EMBL" id="ML977019">
    <property type="protein sequence ID" value="KAF1951131.1"/>
    <property type="molecule type" value="Genomic_DNA"/>
</dbReference>
<dbReference type="Proteomes" id="UP000800035">
    <property type="component" value="Unassembled WGS sequence"/>
</dbReference>
<name>A0A6A5TEU0_9PLEO</name>
<keyword evidence="2" id="KW-1185">Reference proteome</keyword>
<reference evidence="1" key="1">
    <citation type="journal article" date="2020" name="Stud. Mycol.">
        <title>101 Dothideomycetes genomes: a test case for predicting lifestyles and emergence of pathogens.</title>
        <authorList>
            <person name="Haridas S."/>
            <person name="Albert R."/>
            <person name="Binder M."/>
            <person name="Bloem J."/>
            <person name="Labutti K."/>
            <person name="Salamov A."/>
            <person name="Andreopoulos B."/>
            <person name="Baker S."/>
            <person name="Barry K."/>
            <person name="Bills G."/>
            <person name="Bluhm B."/>
            <person name="Cannon C."/>
            <person name="Castanera R."/>
            <person name="Culley D."/>
            <person name="Daum C."/>
            <person name="Ezra D."/>
            <person name="Gonzalez J."/>
            <person name="Henrissat B."/>
            <person name="Kuo A."/>
            <person name="Liang C."/>
            <person name="Lipzen A."/>
            <person name="Lutzoni F."/>
            <person name="Magnuson J."/>
            <person name="Mondo S."/>
            <person name="Nolan M."/>
            <person name="Ohm R."/>
            <person name="Pangilinan J."/>
            <person name="Park H.-J."/>
            <person name="Ramirez L."/>
            <person name="Alfaro M."/>
            <person name="Sun H."/>
            <person name="Tritt A."/>
            <person name="Yoshinaga Y."/>
            <person name="Zwiers L.-H."/>
            <person name="Turgeon B."/>
            <person name="Goodwin S."/>
            <person name="Spatafora J."/>
            <person name="Crous P."/>
            <person name="Grigoriev I."/>
        </authorList>
    </citation>
    <scope>NUCLEOTIDE SEQUENCE</scope>
    <source>
        <strain evidence="1">CBS 675.92</strain>
    </source>
</reference>
<organism evidence="1 2">
    <name type="scientific">Byssothecium circinans</name>
    <dbReference type="NCBI Taxonomy" id="147558"/>
    <lineage>
        <taxon>Eukaryota</taxon>
        <taxon>Fungi</taxon>
        <taxon>Dikarya</taxon>
        <taxon>Ascomycota</taxon>
        <taxon>Pezizomycotina</taxon>
        <taxon>Dothideomycetes</taxon>
        <taxon>Pleosporomycetidae</taxon>
        <taxon>Pleosporales</taxon>
        <taxon>Massarineae</taxon>
        <taxon>Massarinaceae</taxon>
        <taxon>Byssothecium</taxon>
    </lineage>
</organism>
<gene>
    <name evidence="1" type="ORF">CC80DRAFT_553513</name>
</gene>
<accession>A0A6A5TEU0</accession>
<evidence type="ECO:0000313" key="2">
    <source>
        <dbReference type="Proteomes" id="UP000800035"/>
    </source>
</evidence>
<dbReference type="OrthoDB" id="5243188at2759"/>